<feature type="domain" description="Histidine kinase" evidence="18">
    <location>
        <begin position="244"/>
        <end position="458"/>
    </location>
</feature>
<evidence type="ECO:0000256" key="3">
    <source>
        <dbReference type="ARBA" id="ARBA00012438"/>
    </source>
</evidence>
<dbReference type="SMART" id="SM00387">
    <property type="entry name" value="HATPase_c"/>
    <property type="match status" value="1"/>
</dbReference>
<keyword evidence="12" id="KW-0902">Two-component regulatory system</keyword>
<dbReference type="Gene3D" id="6.10.340.10">
    <property type="match status" value="1"/>
</dbReference>
<keyword evidence="4" id="KW-1003">Cell membrane</keyword>
<dbReference type="FunFam" id="1.10.287.130:FF:000001">
    <property type="entry name" value="Two-component sensor histidine kinase"/>
    <property type="match status" value="1"/>
</dbReference>
<keyword evidence="13" id="KW-0843">Virulence</keyword>
<evidence type="ECO:0000256" key="2">
    <source>
        <dbReference type="ARBA" id="ARBA00004651"/>
    </source>
</evidence>
<gene>
    <name evidence="20" type="ORF">CIG75_02975</name>
</gene>
<dbReference type="FunFam" id="3.30.565.10:FF:000006">
    <property type="entry name" value="Sensor histidine kinase WalK"/>
    <property type="match status" value="1"/>
</dbReference>
<keyword evidence="10" id="KW-0067">ATP-binding</keyword>
<dbReference type="SUPFAM" id="SSF47384">
    <property type="entry name" value="Homodimeric domain of signal transducing histidine kinase"/>
    <property type="match status" value="1"/>
</dbReference>
<dbReference type="InterPro" id="IPR036890">
    <property type="entry name" value="HATPase_C_sf"/>
</dbReference>
<dbReference type="InterPro" id="IPR003661">
    <property type="entry name" value="HisK_dim/P_dom"/>
</dbReference>
<organism evidence="20 21">
    <name type="scientific">Tumebacillus algifaecis</name>
    <dbReference type="NCBI Taxonomy" id="1214604"/>
    <lineage>
        <taxon>Bacteria</taxon>
        <taxon>Bacillati</taxon>
        <taxon>Bacillota</taxon>
        <taxon>Bacilli</taxon>
        <taxon>Bacillales</taxon>
        <taxon>Alicyclobacillaceae</taxon>
        <taxon>Tumebacillus</taxon>
    </lineage>
</organism>
<keyword evidence="5" id="KW-0597">Phosphoprotein</keyword>
<evidence type="ECO:0000256" key="9">
    <source>
        <dbReference type="ARBA" id="ARBA00022777"/>
    </source>
</evidence>
<dbReference type="CDD" id="cd00082">
    <property type="entry name" value="HisKA"/>
    <property type="match status" value="1"/>
</dbReference>
<feature type="domain" description="HAMP" evidence="19">
    <location>
        <begin position="184"/>
        <end position="236"/>
    </location>
</feature>
<evidence type="ECO:0000256" key="10">
    <source>
        <dbReference type="ARBA" id="ARBA00022840"/>
    </source>
</evidence>
<evidence type="ECO:0000256" key="7">
    <source>
        <dbReference type="ARBA" id="ARBA00022692"/>
    </source>
</evidence>
<dbReference type="EMBL" id="CP022657">
    <property type="protein sequence ID" value="ASS74045.1"/>
    <property type="molecule type" value="Genomic_DNA"/>
</dbReference>
<keyword evidence="14 17" id="KW-0472">Membrane</keyword>
<evidence type="ECO:0000256" key="5">
    <source>
        <dbReference type="ARBA" id="ARBA00022553"/>
    </source>
</evidence>
<dbReference type="PANTHER" id="PTHR45528">
    <property type="entry name" value="SENSOR HISTIDINE KINASE CPXA"/>
    <property type="match status" value="1"/>
</dbReference>
<accession>A0A223CXU9</accession>
<comment type="function">
    <text evidence="15">Member of the two-component regulatory system HssS/HssR involved in intracellular heme homeostasis and tempering of staphylococcal virulence. HssS functions as a heme sensor histidine kinase which is autophosphorylated at a histidine residue and transfers its phosphate group to an aspartate residue of HssR. HssR/HssS activates the expression of hrtAB, an efflux pump, in response to extracellular heme, hemin, hemoglobin or blood.</text>
</comment>
<evidence type="ECO:0000259" key="18">
    <source>
        <dbReference type="PROSITE" id="PS50109"/>
    </source>
</evidence>
<dbReference type="KEGG" id="tab:CIG75_02975"/>
<evidence type="ECO:0000256" key="1">
    <source>
        <dbReference type="ARBA" id="ARBA00000085"/>
    </source>
</evidence>
<evidence type="ECO:0000256" key="14">
    <source>
        <dbReference type="ARBA" id="ARBA00023136"/>
    </source>
</evidence>
<evidence type="ECO:0000256" key="16">
    <source>
        <dbReference type="ARBA" id="ARBA00040841"/>
    </source>
</evidence>
<dbReference type="OrthoDB" id="9813151at2"/>
<evidence type="ECO:0000256" key="11">
    <source>
        <dbReference type="ARBA" id="ARBA00022989"/>
    </source>
</evidence>
<dbReference type="SMART" id="SM00304">
    <property type="entry name" value="HAMP"/>
    <property type="match status" value="1"/>
</dbReference>
<dbReference type="Proteomes" id="UP000214688">
    <property type="component" value="Chromosome"/>
</dbReference>
<protein>
    <recommendedName>
        <fullName evidence="16">Heme sensor protein HssS</fullName>
        <ecNumber evidence="3">2.7.13.3</ecNumber>
    </recommendedName>
</protein>
<keyword evidence="8" id="KW-0547">Nucleotide-binding</keyword>
<dbReference type="GO" id="GO:0005524">
    <property type="term" value="F:ATP binding"/>
    <property type="evidence" value="ECO:0007669"/>
    <property type="project" value="UniProtKB-KW"/>
</dbReference>
<evidence type="ECO:0000256" key="12">
    <source>
        <dbReference type="ARBA" id="ARBA00023012"/>
    </source>
</evidence>
<evidence type="ECO:0000313" key="20">
    <source>
        <dbReference type="EMBL" id="ASS74045.1"/>
    </source>
</evidence>
<dbReference type="PROSITE" id="PS50109">
    <property type="entry name" value="HIS_KIN"/>
    <property type="match status" value="1"/>
</dbReference>
<dbReference type="Gene3D" id="1.10.287.130">
    <property type="match status" value="1"/>
</dbReference>
<reference evidence="20 21" key="1">
    <citation type="journal article" date="2015" name="Int. J. Syst. Evol. Microbiol.">
        <title>Tumebacillus algifaecis sp. nov., isolated from decomposing algal scum.</title>
        <authorList>
            <person name="Wu Y.F."/>
            <person name="Zhang B."/>
            <person name="Xing P."/>
            <person name="Wu Q.L."/>
            <person name="Liu S.J."/>
        </authorList>
    </citation>
    <scope>NUCLEOTIDE SEQUENCE [LARGE SCALE GENOMIC DNA]</scope>
    <source>
        <strain evidence="20 21">THMBR28</strain>
    </source>
</reference>
<evidence type="ECO:0000256" key="13">
    <source>
        <dbReference type="ARBA" id="ARBA00023026"/>
    </source>
</evidence>
<dbReference type="SUPFAM" id="SSF158472">
    <property type="entry name" value="HAMP domain-like"/>
    <property type="match status" value="1"/>
</dbReference>
<dbReference type="AlphaFoldDB" id="A0A223CXU9"/>
<evidence type="ECO:0000256" key="17">
    <source>
        <dbReference type="SAM" id="Phobius"/>
    </source>
</evidence>
<dbReference type="PROSITE" id="PS50885">
    <property type="entry name" value="HAMP"/>
    <property type="match status" value="1"/>
</dbReference>
<evidence type="ECO:0000256" key="4">
    <source>
        <dbReference type="ARBA" id="ARBA00022475"/>
    </source>
</evidence>
<dbReference type="EC" id="2.7.13.3" evidence="3"/>
<keyword evidence="6" id="KW-0808">Transferase</keyword>
<dbReference type="InterPro" id="IPR003594">
    <property type="entry name" value="HATPase_dom"/>
</dbReference>
<dbReference type="GO" id="GO:0005886">
    <property type="term" value="C:plasma membrane"/>
    <property type="evidence" value="ECO:0007669"/>
    <property type="project" value="UniProtKB-SubCell"/>
</dbReference>
<dbReference type="InterPro" id="IPR036097">
    <property type="entry name" value="HisK_dim/P_sf"/>
</dbReference>
<feature type="transmembrane region" description="Helical" evidence="17">
    <location>
        <begin position="167"/>
        <end position="187"/>
    </location>
</feature>
<feature type="transmembrane region" description="Helical" evidence="17">
    <location>
        <begin position="6"/>
        <end position="26"/>
    </location>
</feature>
<dbReference type="CDD" id="cd06225">
    <property type="entry name" value="HAMP"/>
    <property type="match status" value="1"/>
</dbReference>
<keyword evidence="9 20" id="KW-0418">Kinase</keyword>
<comment type="catalytic activity">
    <reaction evidence="1">
        <text>ATP + protein L-histidine = ADP + protein N-phospho-L-histidine.</text>
        <dbReference type="EC" id="2.7.13.3"/>
    </reaction>
</comment>
<dbReference type="PRINTS" id="PR00344">
    <property type="entry name" value="BCTRLSENSOR"/>
</dbReference>
<dbReference type="Pfam" id="PF00512">
    <property type="entry name" value="HisKA"/>
    <property type="match status" value="1"/>
</dbReference>
<dbReference type="InterPro" id="IPR003660">
    <property type="entry name" value="HAMP_dom"/>
</dbReference>
<keyword evidence="11 17" id="KW-1133">Transmembrane helix</keyword>
<comment type="subcellular location">
    <subcellularLocation>
        <location evidence="2">Cell membrane</location>
        <topology evidence="2">Multi-pass membrane protein</topology>
    </subcellularLocation>
</comment>
<evidence type="ECO:0000256" key="8">
    <source>
        <dbReference type="ARBA" id="ARBA00022741"/>
    </source>
</evidence>
<name>A0A223CXU9_9BACL</name>
<dbReference type="InterPro" id="IPR050398">
    <property type="entry name" value="HssS/ArlS-like"/>
</dbReference>
<evidence type="ECO:0000256" key="6">
    <source>
        <dbReference type="ARBA" id="ARBA00022679"/>
    </source>
</evidence>
<dbReference type="InterPro" id="IPR004358">
    <property type="entry name" value="Sig_transdc_His_kin-like_C"/>
</dbReference>
<dbReference type="PANTHER" id="PTHR45528:SF11">
    <property type="entry name" value="HISTIDINE KINASE"/>
    <property type="match status" value="1"/>
</dbReference>
<keyword evidence="7 17" id="KW-0812">Transmembrane</keyword>
<dbReference type="SUPFAM" id="SSF55874">
    <property type="entry name" value="ATPase domain of HSP90 chaperone/DNA topoisomerase II/histidine kinase"/>
    <property type="match status" value="1"/>
</dbReference>
<sequence length="458" mass="52343">MKSLYVRTVLITVVIVCLSALFGFWLTNLYYQFNMKGYNEQKLYEIASETVALYERNPQIDLDSYLKSIAKLNYQLYLVDEQLQVRTYGDPFREQSLDTEVMLQVQAGQTYFGSEHVRGLFVTGFFENTLANSIGVPLRAEQQTYALFLRPNLERMFGEVRVMFARLLLYTFGFSLLLILISTRYLVNPIQKLTEATKRVAEGDFEIEMDVTRGDEIGRLARDFSKMAASLRQLDEMRQEFVANVSHEIQSPLTSIQGFSQALRTEEMTAEEREAYLEIIETESRRLSSLSKQLLTLASLDHDVQSGEIVSFRLDEQIRDVVKLAEWQWSEQDLSVDLRLQPVTVTGQKHFLNLVWTNLIANSIKFTDPGGQITVLLRAEEQAVTVEVRDTGIGIAEEDVPYLFERFYKADKTRNRNRASSGLGLSIVHKIVRMHGGQVEVASLVGVGTTFCVRLPQM</sequence>
<dbReference type="Gene3D" id="3.30.565.10">
    <property type="entry name" value="Histidine kinase-like ATPase, C-terminal domain"/>
    <property type="match status" value="1"/>
</dbReference>
<dbReference type="RefSeq" id="WP_094235304.1">
    <property type="nucleotide sequence ID" value="NZ_CP022657.1"/>
</dbReference>
<dbReference type="GO" id="GO:0000155">
    <property type="term" value="F:phosphorelay sensor kinase activity"/>
    <property type="evidence" value="ECO:0007669"/>
    <property type="project" value="InterPro"/>
</dbReference>
<evidence type="ECO:0000259" key="19">
    <source>
        <dbReference type="PROSITE" id="PS50885"/>
    </source>
</evidence>
<dbReference type="SMART" id="SM00388">
    <property type="entry name" value="HisKA"/>
    <property type="match status" value="1"/>
</dbReference>
<evidence type="ECO:0000256" key="15">
    <source>
        <dbReference type="ARBA" id="ARBA00037219"/>
    </source>
</evidence>
<dbReference type="InterPro" id="IPR005467">
    <property type="entry name" value="His_kinase_dom"/>
</dbReference>
<proteinExistence type="predicted"/>
<dbReference type="CDD" id="cd00075">
    <property type="entry name" value="HATPase"/>
    <property type="match status" value="1"/>
</dbReference>
<dbReference type="Pfam" id="PF00672">
    <property type="entry name" value="HAMP"/>
    <property type="match status" value="1"/>
</dbReference>
<keyword evidence="21" id="KW-1185">Reference proteome</keyword>
<dbReference type="Pfam" id="PF02518">
    <property type="entry name" value="HATPase_c"/>
    <property type="match status" value="1"/>
</dbReference>
<evidence type="ECO:0000313" key="21">
    <source>
        <dbReference type="Proteomes" id="UP000214688"/>
    </source>
</evidence>